<feature type="non-terminal residue" evidence="2">
    <location>
        <position position="94"/>
    </location>
</feature>
<evidence type="ECO:0000256" key="1">
    <source>
        <dbReference type="ARBA" id="ARBA00010790"/>
    </source>
</evidence>
<dbReference type="PANTHER" id="PTHR11552">
    <property type="entry name" value="GLUCOSE-METHANOL-CHOLINE GMC OXIDOREDUCTASE"/>
    <property type="match status" value="1"/>
</dbReference>
<dbReference type="InterPro" id="IPR036188">
    <property type="entry name" value="FAD/NAD-bd_sf"/>
</dbReference>
<dbReference type="OrthoDB" id="269227at2759"/>
<dbReference type="PANTHER" id="PTHR11552:SF147">
    <property type="entry name" value="CHOLINE DEHYDROGENASE, MITOCHONDRIAL"/>
    <property type="match status" value="1"/>
</dbReference>
<name>A0A8J9UFP4_9NEOP</name>
<dbReference type="AlphaFoldDB" id="A0A8J9UFP4"/>
<dbReference type="GO" id="GO:0016491">
    <property type="term" value="F:oxidoreductase activity"/>
    <property type="evidence" value="ECO:0007669"/>
    <property type="project" value="TreeGrafter"/>
</dbReference>
<protein>
    <recommendedName>
        <fullName evidence="4">Glucose-methanol-choline oxidoreductase N-terminal domain-containing protein</fullName>
    </recommendedName>
</protein>
<sequence>MSMNCDSCCSTTTGVAPQLFASVINFLAATQCFVPEHTANNFEDNETYNFIVVGGGSAGSVVASRLSEVEHWNVLLLEAGPKPPIESDASINFL</sequence>
<evidence type="ECO:0000313" key="2">
    <source>
        <dbReference type="EMBL" id="CAH0719496.1"/>
    </source>
</evidence>
<dbReference type="GO" id="GO:0050660">
    <property type="term" value="F:flavin adenine dinucleotide binding"/>
    <property type="evidence" value="ECO:0007669"/>
    <property type="project" value="InterPro"/>
</dbReference>
<organism evidence="2 3">
    <name type="scientific">Brenthis ino</name>
    <name type="common">lesser marbled fritillary</name>
    <dbReference type="NCBI Taxonomy" id="405034"/>
    <lineage>
        <taxon>Eukaryota</taxon>
        <taxon>Metazoa</taxon>
        <taxon>Ecdysozoa</taxon>
        <taxon>Arthropoda</taxon>
        <taxon>Hexapoda</taxon>
        <taxon>Insecta</taxon>
        <taxon>Pterygota</taxon>
        <taxon>Neoptera</taxon>
        <taxon>Endopterygota</taxon>
        <taxon>Lepidoptera</taxon>
        <taxon>Glossata</taxon>
        <taxon>Ditrysia</taxon>
        <taxon>Papilionoidea</taxon>
        <taxon>Nymphalidae</taxon>
        <taxon>Heliconiinae</taxon>
        <taxon>Argynnini</taxon>
        <taxon>Brenthis</taxon>
    </lineage>
</organism>
<keyword evidence="3" id="KW-1185">Reference proteome</keyword>
<accession>A0A8J9UFP4</accession>
<reference evidence="2" key="1">
    <citation type="submission" date="2021-12" db="EMBL/GenBank/DDBJ databases">
        <authorList>
            <person name="Martin H S."/>
        </authorList>
    </citation>
    <scope>NUCLEOTIDE SEQUENCE</scope>
</reference>
<comment type="similarity">
    <text evidence="1">Belongs to the GMC oxidoreductase family.</text>
</comment>
<dbReference type="Proteomes" id="UP000838878">
    <property type="component" value="Chromosome 14"/>
</dbReference>
<dbReference type="Gene3D" id="3.50.50.60">
    <property type="entry name" value="FAD/NAD(P)-binding domain"/>
    <property type="match status" value="1"/>
</dbReference>
<gene>
    <name evidence="2" type="ORF">BINO364_LOCUS5829</name>
</gene>
<dbReference type="EMBL" id="OV170234">
    <property type="protein sequence ID" value="CAH0719496.1"/>
    <property type="molecule type" value="Genomic_DNA"/>
</dbReference>
<evidence type="ECO:0000313" key="3">
    <source>
        <dbReference type="Proteomes" id="UP000838878"/>
    </source>
</evidence>
<dbReference type="InterPro" id="IPR012132">
    <property type="entry name" value="GMC_OxRdtase"/>
</dbReference>
<evidence type="ECO:0008006" key="4">
    <source>
        <dbReference type="Google" id="ProtNLM"/>
    </source>
</evidence>
<dbReference type="SUPFAM" id="SSF51905">
    <property type="entry name" value="FAD/NAD(P)-binding domain"/>
    <property type="match status" value="1"/>
</dbReference>
<proteinExistence type="inferred from homology"/>